<keyword evidence="2" id="KW-1185">Reference proteome</keyword>
<name>A0A3D8PXK5_9BACI</name>
<comment type="caution">
    <text evidence="1">The sequence shown here is derived from an EMBL/GenBank/DDBJ whole genome shotgun (WGS) entry which is preliminary data.</text>
</comment>
<dbReference type="EMBL" id="PIOC01000010">
    <property type="protein sequence ID" value="RDW20267.1"/>
    <property type="molecule type" value="Genomic_DNA"/>
</dbReference>
<evidence type="ECO:0000313" key="2">
    <source>
        <dbReference type="Proteomes" id="UP000257143"/>
    </source>
</evidence>
<gene>
    <name evidence="1" type="ORF">CWR48_06115</name>
</gene>
<evidence type="ECO:0000313" key="1">
    <source>
        <dbReference type="EMBL" id="RDW20267.1"/>
    </source>
</evidence>
<proteinExistence type="predicted"/>
<sequence>MRINYDEIEMNLISNPLANKEYKNNNTERSLAVSQYHILEVDFSKIMNSGRIFRYCIIPKMRFSKIVPIASY</sequence>
<dbReference type="AlphaFoldDB" id="A0A3D8PXK5"/>
<protein>
    <submittedName>
        <fullName evidence="1">Uncharacterized protein</fullName>
    </submittedName>
</protein>
<dbReference type="Proteomes" id="UP000257143">
    <property type="component" value="Unassembled WGS sequence"/>
</dbReference>
<organism evidence="1 2">
    <name type="scientific">Oceanobacillus arenosus</name>
    <dbReference type="NCBI Taxonomy" id="1229153"/>
    <lineage>
        <taxon>Bacteria</taxon>
        <taxon>Bacillati</taxon>
        <taxon>Bacillota</taxon>
        <taxon>Bacilli</taxon>
        <taxon>Bacillales</taxon>
        <taxon>Bacillaceae</taxon>
        <taxon>Oceanobacillus</taxon>
    </lineage>
</organism>
<reference evidence="2" key="1">
    <citation type="submission" date="2017-11" db="EMBL/GenBank/DDBJ databases">
        <authorList>
            <person name="Zhu W."/>
        </authorList>
    </citation>
    <scope>NUCLEOTIDE SEQUENCE [LARGE SCALE GENOMIC DNA]</scope>
    <source>
        <strain evidence="2">CAU 1183</strain>
    </source>
</reference>
<accession>A0A3D8PXK5</accession>